<dbReference type="AlphaFoldDB" id="A0A2M8R6Y0"/>
<dbReference type="Gene3D" id="3.30.70.20">
    <property type="match status" value="1"/>
</dbReference>
<dbReference type="InterPro" id="IPR017896">
    <property type="entry name" value="4Fe4S_Fe-S-bd"/>
</dbReference>
<dbReference type="GO" id="GO:0046872">
    <property type="term" value="F:metal ion binding"/>
    <property type="evidence" value="ECO:0007669"/>
    <property type="project" value="UniProtKB-KW"/>
</dbReference>
<dbReference type="Pfam" id="PF12838">
    <property type="entry name" value="Fer4_7"/>
    <property type="match status" value="1"/>
</dbReference>
<dbReference type="Proteomes" id="UP000231194">
    <property type="component" value="Unassembled WGS sequence"/>
</dbReference>
<gene>
    <name evidence="5" type="ORF">CVM73_20460</name>
</gene>
<protein>
    <recommendedName>
        <fullName evidence="4">4Fe-4S ferredoxin-type domain-containing protein</fullName>
    </recommendedName>
</protein>
<keyword evidence="6" id="KW-1185">Reference proteome</keyword>
<dbReference type="InterPro" id="IPR017900">
    <property type="entry name" value="4Fe4S_Fe_S_CS"/>
</dbReference>
<sequence length="119" mass="12653">MPRPLSRRSLFSAVLPFASGRDALAPRLEQPCAEQVATVSSATTCVERHGVVCRRCVEACEHSAIRILAREKLGAVIDAAACTGCGDCIPVCPVEAIALAPRDRIELVSEFANLIVHNG</sequence>
<dbReference type="EMBL" id="PGVG01000016">
    <property type="protein sequence ID" value="PJG53550.1"/>
    <property type="molecule type" value="Genomic_DNA"/>
</dbReference>
<organism evidence="5 6">
    <name type="scientific">Bradyrhizobium forestalis</name>
    <dbReference type="NCBI Taxonomy" id="1419263"/>
    <lineage>
        <taxon>Bacteria</taxon>
        <taxon>Pseudomonadati</taxon>
        <taxon>Pseudomonadota</taxon>
        <taxon>Alphaproteobacteria</taxon>
        <taxon>Hyphomicrobiales</taxon>
        <taxon>Nitrobacteraceae</taxon>
        <taxon>Bradyrhizobium</taxon>
    </lineage>
</organism>
<dbReference type="OrthoDB" id="9800445at2"/>
<evidence type="ECO:0000256" key="1">
    <source>
        <dbReference type="ARBA" id="ARBA00022723"/>
    </source>
</evidence>
<keyword evidence="2" id="KW-0408">Iron</keyword>
<proteinExistence type="predicted"/>
<feature type="domain" description="4Fe-4S ferredoxin-type" evidence="4">
    <location>
        <begin position="73"/>
        <end position="102"/>
    </location>
</feature>
<dbReference type="SUPFAM" id="SSF54862">
    <property type="entry name" value="4Fe-4S ferredoxins"/>
    <property type="match status" value="1"/>
</dbReference>
<name>A0A2M8R6Y0_9BRAD</name>
<reference evidence="5 6" key="1">
    <citation type="submission" date="2017-11" db="EMBL/GenBank/DDBJ databases">
        <title>Bradyrhizobium forestalis sp. nov., an efficient nitrogen-fixing bacterium isolated from nodules of forest legume species in the Amazon.</title>
        <authorList>
            <person name="Costa E.M."/>
            <person name="Guimaraes A."/>
            <person name="Carvalho T.S."/>
            <person name="Rodrigues T.L."/>
            <person name="Ribeiro P.R.A."/>
            <person name="Lebbe L."/>
            <person name="Willems A."/>
            <person name="Moreira F.M.S."/>
        </authorList>
    </citation>
    <scope>NUCLEOTIDE SEQUENCE [LARGE SCALE GENOMIC DNA]</scope>
    <source>
        <strain evidence="5 6">INPA54B</strain>
    </source>
</reference>
<evidence type="ECO:0000256" key="3">
    <source>
        <dbReference type="ARBA" id="ARBA00023014"/>
    </source>
</evidence>
<evidence type="ECO:0000313" key="6">
    <source>
        <dbReference type="Proteomes" id="UP000231194"/>
    </source>
</evidence>
<keyword evidence="3" id="KW-0411">Iron-sulfur</keyword>
<dbReference type="PROSITE" id="PS00198">
    <property type="entry name" value="4FE4S_FER_1"/>
    <property type="match status" value="1"/>
</dbReference>
<evidence type="ECO:0000259" key="4">
    <source>
        <dbReference type="PROSITE" id="PS51379"/>
    </source>
</evidence>
<keyword evidence="1" id="KW-0479">Metal-binding</keyword>
<evidence type="ECO:0000313" key="5">
    <source>
        <dbReference type="EMBL" id="PJG53550.1"/>
    </source>
</evidence>
<dbReference type="GO" id="GO:0051536">
    <property type="term" value="F:iron-sulfur cluster binding"/>
    <property type="evidence" value="ECO:0007669"/>
    <property type="project" value="UniProtKB-KW"/>
</dbReference>
<dbReference type="RefSeq" id="WP_100233647.1">
    <property type="nucleotide sequence ID" value="NZ_PGVG01000016.1"/>
</dbReference>
<dbReference type="PROSITE" id="PS51379">
    <property type="entry name" value="4FE4S_FER_2"/>
    <property type="match status" value="1"/>
</dbReference>
<evidence type="ECO:0000256" key="2">
    <source>
        <dbReference type="ARBA" id="ARBA00023004"/>
    </source>
</evidence>
<comment type="caution">
    <text evidence="5">The sequence shown here is derived from an EMBL/GenBank/DDBJ whole genome shotgun (WGS) entry which is preliminary data.</text>
</comment>
<accession>A0A2M8R6Y0</accession>